<evidence type="ECO:0000256" key="1">
    <source>
        <dbReference type="ARBA" id="ARBA00022679"/>
    </source>
</evidence>
<evidence type="ECO:0000313" key="9">
    <source>
        <dbReference type="Proteomes" id="UP000245383"/>
    </source>
</evidence>
<evidence type="ECO:0000256" key="2">
    <source>
        <dbReference type="ARBA" id="ARBA00022695"/>
    </source>
</evidence>
<dbReference type="STRING" id="133385.A0A2T9Y365"/>
<keyword evidence="6" id="KW-0695">RNA-directed DNA polymerase</keyword>
<name>A0A2T9Y365_9FUNG</name>
<dbReference type="Proteomes" id="UP000245383">
    <property type="component" value="Unassembled WGS sequence"/>
</dbReference>
<keyword evidence="4" id="KW-0255">Endonuclease</keyword>
<dbReference type="GO" id="GO:0016787">
    <property type="term" value="F:hydrolase activity"/>
    <property type="evidence" value="ECO:0007669"/>
    <property type="project" value="UniProtKB-KW"/>
</dbReference>
<evidence type="ECO:0000256" key="6">
    <source>
        <dbReference type="ARBA" id="ARBA00022918"/>
    </source>
</evidence>
<dbReference type="OrthoDB" id="5596707at2759"/>
<dbReference type="EMBL" id="MBFR01000607">
    <property type="protein sequence ID" value="PVU86780.1"/>
    <property type="molecule type" value="Genomic_DNA"/>
</dbReference>
<sequence length="134" mass="15270">MPKTDTDIMSILRDVALLFDPTPSIINTNFSHQLRLTTDQPVHARMRQYSPEETRVLREHVKKLYEAGYARPLTLPYSANPLIVPKADYASNVGIRVLLHQRQADGFACPIAYASRKLLPAEVNYCASIKKFWL</sequence>
<dbReference type="GO" id="GO:0003964">
    <property type="term" value="F:RNA-directed DNA polymerase activity"/>
    <property type="evidence" value="ECO:0007669"/>
    <property type="project" value="UniProtKB-KW"/>
</dbReference>
<gene>
    <name evidence="8" type="ORF">BB561_006557</name>
</gene>
<keyword evidence="2" id="KW-0548">Nucleotidyltransferase</keyword>
<dbReference type="Pfam" id="PF17917">
    <property type="entry name" value="RT_RNaseH"/>
    <property type="match status" value="1"/>
</dbReference>
<dbReference type="AlphaFoldDB" id="A0A2T9Y365"/>
<protein>
    <recommendedName>
        <fullName evidence="7">Reverse transcriptase RNase H-like domain-containing protein</fullName>
    </recommendedName>
</protein>
<evidence type="ECO:0000259" key="7">
    <source>
        <dbReference type="Pfam" id="PF17917"/>
    </source>
</evidence>
<comment type="caution">
    <text evidence="8">The sequence shown here is derived from an EMBL/GenBank/DDBJ whole genome shotgun (WGS) entry which is preliminary data.</text>
</comment>
<evidence type="ECO:0000256" key="4">
    <source>
        <dbReference type="ARBA" id="ARBA00022759"/>
    </source>
</evidence>
<dbReference type="InterPro" id="IPR043502">
    <property type="entry name" value="DNA/RNA_pol_sf"/>
</dbReference>
<keyword evidence="3" id="KW-0540">Nuclease</keyword>
<dbReference type="SUPFAM" id="SSF56672">
    <property type="entry name" value="DNA/RNA polymerases"/>
    <property type="match status" value="1"/>
</dbReference>
<accession>A0A2T9Y365</accession>
<dbReference type="Gene3D" id="3.10.10.10">
    <property type="entry name" value="HIV Type 1 Reverse Transcriptase, subunit A, domain 1"/>
    <property type="match status" value="1"/>
</dbReference>
<keyword evidence="5" id="KW-0378">Hydrolase</keyword>
<evidence type="ECO:0000256" key="3">
    <source>
        <dbReference type="ARBA" id="ARBA00022722"/>
    </source>
</evidence>
<keyword evidence="9" id="KW-1185">Reference proteome</keyword>
<feature type="domain" description="Reverse transcriptase RNase H-like" evidence="7">
    <location>
        <begin position="90"/>
        <end position="128"/>
    </location>
</feature>
<proteinExistence type="predicted"/>
<organism evidence="8 9">
    <name type="scientific">Smittium simulii</name>
    <dbReference type="NCBI Taxonomy" id="133385"/>
    <lineage>
        <taxon>Eukaryota</taxon>
        <taxon>Fungi</taxon>
        <taxon>Fungi incertae sedis</taxon>
        <taxon>Zoopagomycota</taxon>
        <taxon>Kickxellomycotina</taxon>
        <taxon>Harpellomycetes</taxon>
        <taxon>Harpellales</taxon>
        <taxon>Legeriomycetaceae</taxon>
        <taxon>Smittium</taxon>
    </lineage>
</organism>
<keyword evidence="1" id="KW-0808">Transferase</keyword>
<evidence type="ECO:0000313" key="8">
    <source>
        <dbReference type="EMBL" id="PVU86780.1"/>
    </source>
</evidence>
<reference evidence="8 9" key="1">
    <citation type="journal article" date="2018" name="MBio">
        <title>Comparative Genomics Reveals the Core Gene Toolbox for the Fungus-Insect Symbiosis.</title>
        <authorList>
            <person name="Wang Y."/>
            <person name="Stata M."/>
            <person name="Wang W."/>
            <person name="Stajich J.E."/>
            <person name="White M.M."/>
            <person name="Moncalvo J.M."/>
        </authorList>
    </citation>
    <scope>NUCLEOTIDE SEQUENCE [LARGE SCALE GENOMIC DNA]</scope>
    <source>
        <strain evidence="8 9">SWE-8-4</strain>
    </source>
</reference>
<dbReference type="InterPro" id="IPR041373">
    <property type="entry name" value="RT_RNaseH"/>
</dbReference>
<evidence type="ECO:0000256" key="5">
    <source>
        <dbReference type="ARBA" id="ARBA00022801"/>
    </source>
</evidence>
<dbReference type="GO" id="GO:0004519">
    <property type="term" value="F:endonuclease activity"/>
    <property type="evidence" value="ECO:0007669"/>
    <property type="project" value="UniProtKB-KW"/>
</dbReference>